<evidence type="ECO:0000313" key="3">
    <source>
        <dbReference type="Proteomes" id="UP000003163"/>
    </source>
</evidence>
<sequence>MHNGVSLTRTAAQENRIFILKFVHLFDLFWKKLFVVADKSLNKSIKRNKDLRNFYNLNKNTSTSFKVEKLRLRPFRYETIELGIHNANIVMFFGAFADENHEKLIEYSASLSDYYRNNINDMNNNIKHKFTEQIEGSEKKLTAIGKSVIEDISIGIRLIISGITVANTNFGIESKSKKLIKNNRDVNEIQNSNEGKHMSDGQENNSAESKHEPINDIFFICIQDWCGLKSCNKNGCQNCKNSTNVYVGYGENIYLGMFMW</sequence>
<reference evidence="2 3" key="1">
    <citation type="submission" date="2011-08" db="EMBL/GenBank/DDBJ databases">
        <authorList>
            <person name="Liu Z.J."/>
            <person name="Shi F.L."/>
            <person name="Lu J.Q."/>
            <person name="Li M."/>
            <person name="Wang Z.L."/>
        </authorList>
    </citation>
    <scope>NUCLEOTIDE SEQUENCE [LARGE SCALE GENOMIC DNA]</scope>
    <source>
        <strain evidence="2 3">USNM 41457</strain>
    </source>
</reference>
<name>J8ZNL4_EDHAE</name>
<dbReference type="HOGENOM" id="CLU_1069684_0_0_1"/>
<comment type="caution">
    <text evidence="2">The sequence shown here is derived from an EMBL/GenBank/DDBJ whole genome shotgun (WGS) entry which is preliminary data.</text>
</comment>
<feature type="region of interest" description="Disordered" evidence="1">
    <location>
        <begin position="188"/>
        <end position="208"/>
    </location>
</feature>
<protein>
    <submittedName>
        <fullName evidence="2">Uncharacterized protein</fullName>
    </submittedName>
</protein>
<evidence type="ECO:0000313" key="2">
    <source>
        <dbReference type="EMBL" id="EJW01278.1"/>
    </source>
</evidence>
<accession>J8ZNL4</accession>
<gene>
    <name evidence="2" type="ORF">EDEG_00523</name>
</gene>
<proteinExistence type="predicted"/>
<dbReference type="Proteomes" id="UP000003163">
    <property type="component" value="Unassembled WGS sequence"/>
</dbReference>
<dbReference type="InParanoid" id="J8ZNL4"/>
<organism evidence="2 3">
    <name type="scientific">Edhazardia aedis (strain USNM 41457)</name>
    <name type="common">Microsporidian parasite</name>
    <dbReference type="NCBI Taxonomy" id="1003232"/>
    <lineage>
        <taxon>Eukaryota</taxon>
        <taxon>Fungi</taxon>
        <taxon>Fungi incertae sedis</taxon>
        <taxon>Microsporidia</taxon>
        <taxon>Edhazardia</taxon>
    </lineage>
</organism>
<dbReference type="EMBL" id="AFBI03000006">
    <property type="protein sequence ID" value="EJW01278.1"/>
    <property type="molecule type" value="Genomic_DNA"/>
</dbReference>
<dbReference type="VEuPathDB" id="MicrosporidiaDB:EDEG_00523"/>
<evidence type="ECO:0000256" key="1">
    <source>
        <dbReference type="SAM" id="MobiDB-lite"/>
    </source>
</evidence>
<dbReference type="AlphaFoldDB" id="J8ZNL4"/>
<reference evidence="3" key="2">
    <citation type="submission" date="2015-07" db="EMBL/GenBank/DDBJ databases">
        <title>Contrasting host-pathogen interactions and genome evolution in two generalist and specialist microsporidian pathogens of mosquitoes.</title>
        <authorList>
            <consortium name="The Broad Institute Genomics Platform"/>
            <consortium name="The Broad Institute Genome Sequencing Center for Infectious Disease"/>
            <person name="Cuomo C.A."/>
            <person name="Sanscrainte N.D."/>
            <person name="Goldberg J.M."/>
            <person name="Heiman D."/>
            <person name="Young S."/>
            <person name="Zeng Q."/>
            <person name="Becnel J.J."/>
            <person name="Birren B.W."/>
        </authorList>
    </citation>
    <scope>NUCLEOTIDE SEQUENCE [LARGE SCALE GENOMIC DNA]</scope>
    <source>
        <strain evidence="3">USNM 41457</strain>
    </source>
</reference>
<keyword evidence="3" id="KW-1185">Reference proteome</keyword>